<name>A0A1W7AEL5_9STAP</name>
<dbReference type="SMART" id="SM00465">
    <property type="entry name" value="GIYc"/>
    <property type="match status" value="1"/>
</dbReference>
<dbReference type="AlphaFoldDB" id="A0A1W7AEL5"/>
<dbReference type="InterPro" id="IPR000305">
    <property type="entry name" value="GIY-YIG_endonuc"/>
</dbReference>
<dbReference type="PROSITE" id="PS50164">
    <property type="entry name" value="GIY_YIG"/>
    <property type="match status" value="1"/>
</dbReference>
<dbReference type="KEGG" id="mcak:MCCS_24920"/>
<sequence length="84" mass="9942">MDKHYVYILKCADDSLYTGYTTHLDRRLAIHSRGKGAKYTRVRLPVERVYDESFDTKREAMQREYAIKQMTRAQKLKLIKGDLS</sequence>
<dbReference type="Pfam" id="PF01541">
    <property type="entry name" value="GIY-YIG"/>
    <property type="match status" value="1"/>
</dbReference>
<feature type="domain" description="GIY-YIG" evidence="2">
    <location>
        <begin position="2"/>
        <end position="77"/>
    </location>
</feature>
<dbReference type="InterPro" id="IPR035901">
    <property type="entry name" value="GIY-YIG_endonuc_sf"/>
</dbReference>
<dbReference type="InterPro" id="IPR050190">
    <property type="entry name" value="UPF0213_domain"/>
</dbReference>
<evidence type="ECO:0000259" key="2">
    <source>
        <dbReference type="PROSITE" id="PS50164"/>
    </source>
</evidence>
<dbReference type="PANTHER" id="PTHR34477">
    <property type="entry name" value="UPF0213 PROTEIN YHBQ"/>
    <property type="match status" value="1"/>
</dbReference>
<dbReference type="STRING" id="1855823.MCCS_24920"/>
<dbReference type="SUPFAM" id="SSF82771">
    <property type="entry name" value="GIY-YIG endonuclease"/>
    <property type="match status" value="1"/>
</dbReference>
<evidence type="ECO:0000313" key="3">
    <source>
        <dbReference type="EMBL" id="ARQ08055.1"/>
    </source>
</evidence>
<protein>
    <submittedName>
        <fullName evidence="3">GIY-YIG nuclease superfamily protein</fullName>
    </submittedName>
</protein>
<dbReference type="EMBL" id="CP021059">
    <property type="protein sequence ID" value="ARQ08055.1"/>
    <property type="molecule type" value="Genomic_DNA"/>
</dbReference>
<dbReference type="OrthoDB" id="9807770at2"/>
<evidence type="ECO:0000313" key="4">
    <source>
        <dbReference type="Proteomes" id="UP000194154"/>
    </source>
</evidence>
<gene>
    <name evidence="3" type="ORF">MCCS_24920</name>
</gene>
<dbReference type="Proteomes" id="UP000194154">
    <property type="component" value="Chromosome"/>
</dbReference>
<reference evidence="3 4" key="1">
    <citation type="journal article" date="2017" name="Int. J. Syst. Evol. Microbiol.">
        <title>Macrococcus canis sp. nov., a skin bacterium associated with infections in dogs.</title>
        <authorList>
            <person name="Gobeli Brawand S."/>
            <person name="Cotting K."/>
            <person name="Gomez-Sanz E."/>
            <person name="Collaud A."/>
            <person name="Thomann A."/>
            <person name="Brodard I."/>
            <person name="Rodriguez-Campos S."/>
            <person name="Strauss C."/>
            <person name="Perreten V."/>
        </authorList>
    </citation>
    <scope>NUCLEOTIDE SEQUENCE [LARGE SCALE GENOMIC DNA]</scope>
    <source>
        <strain evidence="3 4">KM45013</strain>
    </source>
</reference>
<dbReference type="CDD" id="cd10456">
    <property type="entry name" value="GIY-YIG_UPF0213"/>
    <property type="match status" value="1"/>
</dbReference>
<keyword evidence="4" id="KW-1185">Reference proteome</keyword>
<organism evidence="3 4">
    <name type="scientific">Macrococcoides canis</name>
    <dbReference type="NCBI Taxonomy" id="1855823"/>
    <lineage>
        <taxon>Bacteria</taxon>
        <taxon>Bacillati</taxon>
        <taxon>Bacillota</taxon>
        <taxon>Bacilli</taxon>
        <taxon>Bacillales</taxon>
        <taxon>Staphylococcaceae</taxon>
        <taxon>Macrococcoides</taxon>
    </lineage>
</organism>
<dbReference type="PANTHER" id="PTHR34477:SF1">
    <property type="entry name" value="UPF0213 PROTEIN YHBQ"/>
    <property type="match status" value="1"/>
</dbReference>
<dbReference type="GeneID" id="35296558"/>
<evidence type="ECO:0000256" key="1">
    <source>
        <dbReference type="ARBA" id="ARBA00007435"/>
    </source>
</evidence>
<comment type="similarity">
    <text evidence="1">Belongs to the UPF0213 family.</text>
</comment>
<proteinExistence type="inferred from homology"/>
<dbReference type="Gene3D" id="3.40.1440.10">
    <property type="entry name" value="GIY-YIG endonuclease"/>
    <property type="match status" value="1"/>
</dbReference>
<dbReference type="RefSeq" id="WP_086043572.1">
    <property type="nucleotide sequence ID" value="NZ_CBCRZA010000014.1"/>
</dbReference>
<accession>A0A1W7AEL5</accession>